<gene>
    <name evidence="1" type="ORF">BSU04_15180</name>
</gene>
<dbReference type="AlphaFoldDB" id="A0A226X335"/>
<dbReference type="EMBL" id="MTHB01000094">
    <property type="protein sequence ID" value="OXC77831.1"/>
    <property type="molecule type" value="Genomic_DNA"/>
</dbReference>
<reference evidence="2" key="1">
    <citation type="submission" date="2017-01" db="EMBL/GenBank/DDBJ databases">
        <title>Genome Analysis of Deinococcus marmoris KOPRI26562.</title>
        <authorList>
            <person name="Kim J.H."/>
            <person name="Oh H.-M."/>
        </authorList>
    </citation>
    <scope>NUCLEOTIDE SEQUENCE [LARGE SCALE GENOMIC DNA]</scope>
    <source>
        <strain evidence="2">PAMC 26633</strain>
    </source>
</reference>
<comment type="caution">
    <text evidence="1">The sequence shown here is derived from an EMBL/GenBank/DDBJ whole genome shotgun (WGS) entry which is preliminary data.</text>
</comment>
<sequence>MAFAQSAADEANKSNNPLNLAASFNIQNYYTPSVFGASSHTNDLLLRPTIPIGPNGLIGVPQIFRATLPVSTRPDPSGGYNTGLGDINLFDIFLLSQEGVQIGVGPLITVPTATDPSLGTGKWQAGLAAVAVSATKERLLGALVQWQHSFAGQDSRPAVQSLTAQPFGIFNLPGGWYVRSTGTWTFDLQQGSYYIPVGLGGGKAWKSGSTIYNAYIEPQYSAAHSGRGVPQFTIFAGLNMTFGK</sequence>
<accession>A0A226X335</accession>
<dbReference type="eggNOG" id="COG3637">
    <property type="taxonomic scope" value="Bacteria"/>
</dbReference>
<dbReference type="Proteomes" id="UP000214720">
    <property type="component" value="Unassembled WGS sequence"/>
</dbReference>
<protein>
    <submittedName>
        <fullName evidence="1">Putative Neuromedin U</fullName>
    </submittedName>
</protein>
<proteinExistence type="predicted"/>
<evidence type="ECO:0000313" key="2">
    <source>
        <dbReference type="Proteomes" id="UP000214720"/>
    </source>
</evidence>
<name>A0A226X335_CABSO</name>
<evidence type="ECO:0000313" key="1">
    <source>
        <dbReference type="EMBL" id="OXC77831.1"/>
    </source>
</evidence>
<organism evidence="1 2">
    <name type="scientific">Caballeronia sordidicola</name>
    <name type="common">Burkholderia sordidicola</name>
    <dbReference type="NCBI Taxonomy" id="196367"/>
    <lineage>
        <taxon>Bacteria</taxon>
        <taxon>Pseudomonadati</taxon>
        <taxon>Pseudomonadota</taxon>
        <taxon>Betaproteobacteria</taxon>
        <taxon>Burkholderiales</taxon>
        <taxon>Burkholderiaceae</taxon>
        <taxon>Caballeronia</taxon>
    </lineage>
</organism>